<comment type="similarity">
    <text evidence="9">Belongs to the peptidase M16 family. UQCRC2/QCR2 subfamily.</text>
</comment>
<dbReference type="InterPro" id="IPR011249">
    <property type="entry name" value="Metalloenz_LuxS/M16"/>
</dbReference>
<dbReference type="SUPFAM" id="SSF63411">
    <property type="entry name" value="LuxS/MPP-like metallohydrolase"/>
    <property type="match status" value="2"/>
</dbReference>
<keyword evidence="3" id="KW-0679">Respiratory chain</keyword>
<dbReference type="GO" id="GO:0046872">
    <property type="term" value="F:metal ion binding"/>
    <property type="evidence" value="ECO:0007669"/>
    <property type="project" value="InterPro"/>
</dbReference>
<keyword evidence="2" id="KW-0813">Transport</keyword>
<evidence type="ECO:0000256" key="6">
    <source>
        <dbReference type="ARBA" id="ARBA00022982"/>
    </source>
</evidence>
<dbReference type="InterPro" id="IPR050361">
    <property type="entry name" value="MPP/UQCRC_Complex"/>
</dbReference>
<evidence type="ECO:0000313" key="13">
    <source>
        <dbReference type="Proteomes" id="UP000267251"/>
    </source>
</evidence>
<keyword evidence="5" id="KW-0809">Transit peptide</keyword>
<accession>A0A4P9Y2F1</accession>
<evidence type="ECO:0000256" key="5">
    <source>
        <dbReference type="ARBA" id="ARBA00022946"/>
    </source>
</evidence>
<evidence type="ECO:0000256" key="1">
    <source>
        <dbReference type="ARBA" id="ARBA00004443"/>
    </source>
</evidence>
<dbReference type="GO" id="GO:0005743">
    <property type="term" value="C:mitochondrial inner membrane"/>
    <property type="evidence" value="ECO:0007669"/>
    <property type="project" value="UniProtKB-SubCell"/>
</dbReference>
<evidence type="ECO:0000256" key="3">
    <source>
        <dbReference type="ARBA" id="ARBA00022660"/>
    </source>
</evidence>
<dbReference type="PANTHER" id="PTHR11851:SF209">
    <property type="entry name" value="CYTOCHROME B-C1 COMPLEX SUBUNIT 2, MITOCHONDRIAL"/>
    <property type="match status" value="1"/>
</dbReference>
<evidence type="ECO:0000256" key="4">
    <source>
        <dbReference type="ARBA" id="ARBA00022792"/>
    </source>
</evidence>
<organism evidence="12 13">
    <name type="scientific">Piptocephalis cylindrospora</name>
    <dbReference type="NCBI Taxonomy" id="1907219"/>
    <lineage>
        <taxon>Eukaryota</taxon>
        <taxon>Fungi</taxon>
        <taxon>Fungi incertae sedis</taxon>
        <taxon>Zoopagomycota</taxon>
        <taxon>Zoopagomycotina</taxon>
        <taxon>Zoopagomycetes</taxon>
        <taxon>Zoopagales</taxon>
        <taxon>Piptocephalidaceae</taxon>
        <taxon>Piptocephalis</taxon>
    </lineage>
</organism>
<evidence type="ECO:0000256" key="8">
    <source>
        <dbReference type="ARBA" id="ARBA00023136"/>
    </source>
</evidence>
<gene>
    <name evidence="12" type="ORF">BJ684DRAFT_10674</name>
</gene>
<dbReference type="Proteomes" id="UP000267251">
    <property type="component" value="Unassembled WGS sequence"/>
</dbReference>
<comment type="subcellular location">
    <subcellularLocation>
        <location evidence="1">Mitochondrion inner membrane</location>
        <topology evidence="1">Peripheral membrane protein</topology>
        <orientation evidence="1">Matrix side</orientation>
    </subcellularLocation>
</comment>
<feature type="domain" description="Peptidase M16 N-terminal" evidence="11">
    <location>
        <begin position="48"/>
        <end position="191"/>
    </location>
</feature>
<evidence type="ECO:0000256" key="2">
    <source>
        <dbReference type="ARBA" id="ARBA00022448"/>
    </source>
</evidence>
<keyword evidence="8" id="KW-0472">Membrane</keyword>
<dbReference type="InterPro" id="IPR011765">
    <property type="entry name" value="Pept_M16_N"/>
</dbReference>
<dbReference type="AlphaFoldDB" id="A0A4P9Y2F1"/>
<dbReference type="OrthoDB" id="6369905at2759"/>
<dbReference type="PANTHER" id="PTHR11851">
    <property type="entry name" value="METALLOPROTEASE"/>
    <property type="match status" value="1"/>
</dbReference>
<evidence type="ECO:0000313" key="12">
    <source>
        <dbReference type="EMBL" id="RKP13005.1"/>
    </source>
</evidence>
<sequence>MLASRVSSRAAIARSLRSYSAAATATSSAPASGLGSQYSETTSASGVRVASFEDQSPVTTLSVVLPAGSRYEPVESPGVSHFLKAFAFKNTTKRTGFRLTREAELQGATLSAELGREFLCYTARFLRDDLPYFVESLSESILHPRFAHHELAAVQRLVAAETAQAMASPEALLTDILHRAAYRSGLGNSLYAHQSLNEEQVKNYLGSRSSAGISVVANGADHATLSSLVQEAFNASSISGSASPPSSIFHGGEERSFLPGANHFAIAWDVQNSRAPATILEKLLGSSGPRVRWGEGVSPLASLSTRLADTTVTALQFTYTDAALLTLATSGPRAAEAAKSAVAELRKVAEGSITSESLSRAIKTAKMDFVSGRELGPDRALSIASDAGLGVKRVGFADIHSALDSVTAQQVQDLAKSLLKAKPATAAVGNLNALPYANDLGL</sequence>
<keyword evidence="13" id="KW-1185">Reference proteome</keyword>
<evidence type="ECO:0000256" key="9">
    <source>
        <dbReference type="ARBA" id="ARBA00038146"/>
    </source>
</evidence>
<evidence type="ECO:0000259" key="11">
    <source>
        <dbReference type="Pfam" id="PF00675"/>
    </source>
</evidence>
<protein>
    <recommendedName>
        <fullName evidence="10">Cytochrome b-c1 complex subunit 2, mitochondrial</fullName>
    </recommendedName>
</protein>
<evidence type="ECO:0000256" key="10">
    <source>
        <dbReference type="ARBA" id="ARBA00040751"/>
    </source>
</evidence>
<proteinExistence type="inferred from homology"/>
<dbReference type="FunFam" id="3.30.830.10:FF:000021">
    <property type="entry name" value="Cytochrome b-c1 complex subunit 2"/>
    <property type="match status" value="1"/>
</dbReference>
<keyword evidence="4" id="KW-0999">Mitochondrion inner membrane</keyword>
<keyword evidence="7" id="KW-0496">Mitochondrion</keyword>
<name>A0A4P9Y2F1_9FUNG</name>
<dbReference type="Gene3D" id="3.30.830.10">
    <property type="entry name" value="Metalloenzyme, LuxS/M16 peptidase-like"/>
    <property type="match status" value="2"/>
</dbReference>
<evidence type="ECO:0000256" key="7">
    <source>
        <dbReference type="ARBA" id="ARBA00023128"/>
    </source>
</evidence>
<dbReference type="EMBL" id="KZ988136">
    <property type="protein sequence ID" value="RKP13005.1"/>
    <property type="molecule type" value="Genomic_DNA"/>
</dbReference>
<dbReference type="Pfam" id="PF00675">
    <property type="entry name" value="Peptidase_M16"/>
    <property type="match status" value="1"/>
</dbReference>
<keyword evidence="6" id="KW-0249">Electron transport</keyword>
<reference evidence="13" key="1">
    <citation type="journal article" date="2018" name="Nat. Microbiol.">
        <title>Leveraging single-cell genomics to expand the fungal tree of life.</title>
        <authorList>
            <person name="Ahrendt S.R."/>
            <person name="Quandt C.A."/>
            <person name="Ciobanu D."/>
            <person name="Clum A."/>
            <person name="Salamov A."/>
            <person name="Andreopoulos B."/>
            <person name="Cheng J.F."/>
            <person name="Woyke T."/>
            <person name="Pelin A."/>
            <person name="Henrissat B."/>
            <person name="Reynolds N.K."/>
            <person name="Benny G.L."/>
            <person name="Smith M.E."/>
            <person name="James T.Y."/>
            <person name="Grigoriev I.V."/>
        </authorList>
    </citation>
    <scope>NUCLEOTIDE SEQUENCE [LARGE SCALE GENOMIC DNA]</scope>
</reference>